<keyword evidence="1" id="KW-1133">Transmembrane helix</keyword>
<dbReference type="EMBL" id="JAJEQN010000025">
    <property type="protein sequence ID" value="MCC2222003.1"/>
    <property type="molecule type" value="Genomic_DNA"/>
</dbReference>
<protein>
    <submittedName>
        <fullName evidence="2">Uncharacterized protein</fullName>
    </submittedName>
</protein>
<gene>
    <name evidence="2" type="ORF">LKD48_10205</name>
</gene>
<accession>A0AAE3E4A9</accession>
<dbReference type="Proteomes" id="UP001198200">
    <property type="component" value="Unassembled WGS sequence"/>
</dbReference>
<dbReference type="Gene3D" id="3.10.500.10">
    <property type="entry name" value="Staphopain proregion domain"/>
    <property type="match status" value="1"/>
</dbReference>
<comment type="caution">
    <text evidence="2">The sequence shown here is derived from an EMBL/GenBank/DDBJ whole genome shotgun (WGS) entry which is preliminary data.</text>
</comment>
<evidence type="ECO:0000256" key="1">
    <source>
        <dbReference type="SAM" id="Phobius"/>
    </source>
</evidence>
<dbReference type="InterPro" id="IPR037155">
    <property type="entry name" value="Staphopain_pro_sf"/>
</dbReference>
<dbReference type="AlphaFoldDB" id="A0AAE3E4A9"/>
<proteinExistence type="predicted"/>
<name>A0AAE3E4A9_9FIRM</name>
<organism evidence="2 3">
    <name type="scientific">Anthropogastromicrobium aceti</name>
    <dbReference type="NCBI Taxonomy" id="2981768"/>
    <lineage>
        <taxon>Bacteria</taxon>
        <taxon>Bacillati</taxon>
        <taxon>Bacillota</taxon>
        <taxon>Clostridia</taxon>
        <taxon>Lachnospirales</taxon>
        <taxon>Lachnospiraceae</taxon>
        <taxon>Anthropogastromicrobium</taxon>
    </lineage>
</organism>
<keyword evidence="1" id="KW-0812">Transmembrane</keyword>
<sequence length="258" mass="29119">MKVHSLLKSLNAIDEEMIAEADRFAVKRREQLKSRQHIFVTEVTAVAAIAIAVAGVFFFSLQPGHTPQKQSGQNGVLLDDTQTKTTAKADEEMKTTAEETQELVKIALAPAVYTQDMVEYIKAVSNEWIEHFEMYSQTEYIDDAEFFIMEPFQTWNKTPSGETCSEGYVLPVVYENQVICTVMLYQVDNSWHYSLSSDLCKELNELINYSGQARIVYEFDDNGTYIQTALLYDENGNDAKSITVLLTLTAGDELSSSR</sequence>
<keyword evidence="3" id="KW-1185">Reference proteome</keyword>
<reference evidence="2 3" key="1">
    <citation type="submission" date="2021-10" db="EMBL/GenBank/DDBJ databases">
        <title>Anaerobic single-cell dispensing facilitates the cultivation of human gut bacteria.</title>
        <authorList>
            <person name="Afrizal A."/>
        </authorList>
    </citation>
    <scope>NUCLEOTIDE SEQUENCE [LARGE SCALE GENOMIC DNA]</scope>
    <source>
        <strain evidence="2 3">CLA-AA-H224</strain>
    </source>
</reference>
<keyword evidence="1" id="KW-0472">Membrane</keyword>
<dbReference type="RefSeq" id="WP_308731959.1">
    <property type="nucleotide sequence ID" value="NZ_JAJEQN010000025.1"/>
</dbReference>
<evidence type="ECO:0000313" key="2">
    <source>
        <dbReference type="EMBL" id="MCC2222003.1"/>
    </source>
</evidence>
<evidence type="ECO:0000313" key="3">
    <source>
        <dbReference type="Proteomes" id="UP001198200"/>
    </source>
</evidence>
<feature type="transmembrane region" description="Helical" evidence="1">
    <location>
        <begin position="38"/>
        <end position="61"/>
    </location>
</feature>